<feature type="transmembrane region" description="Helical" evidence="7">
    <location>
        <begin position="309"/>
        <end position="328"/>
    </location>
</feature>
<comment type="caution">
    <text evidence="9">The sequence shown here is derived from an EMBL/GenBank/DDBJ whole genome shotgun (WGS) entry which is preliminary data.</text>
</comment>
<dbReference type="Gene3D" id="1.20.1250.20">
    <property type="entry name" value="MFS general substrate transporter like domains"/>
    <property type="match status" value="1"/>
</dbReference>
<accession>A0ABW5WAP4</accession>
<dbReference type="RefSeq" id="WP_377392173.1">
    <property type="nucleotide sequence ID" value="NZ_JBHSAN010000028.1"/>
</dbReference>
<feature type="transmembrane region" description="Helical" evidence="7">
    <location>
        <begin position="334"/>
        <end position="352"/>
    </location>
</feature>
<evidence type="ECO:0000256" key="5">
    <source>
        <dbReference type="ARBA" id="ARBA00022989"/>
    </source>
</evidence>
<feature type="transmembrane region" description="Helical" evidence="7">
    <location>
        <begin position="279"/>
        <end position="297"/>
    </location>
</feature>
<organism evidence="9 10">
    <name type="scientific">Prauserella oleivorans</name>
    <dbReference type="NCBI Taxonomy" id="1478153"/>
    <lineage>
        <taxon>Bacteria</taxon>
        <taxon>Bacillati</taxon>
        <taxon>Actinomycetota</taxon>
        <taxon>Actinomycetes</taxon>
        <taxon>Pseudonocardiales</taxon>
        <taxon>Pseudonocardiaceae</taxon>
        <taxon>Prauserella</taxon>
    </lineage>
</organism>
<dbReference type="InterPro" id="IPR036259">
    <property type="entry name" value="MFS_trans_sf"/>
</dbReference>
<feature type="transmembrane region" description="Helical" evidence="7">
    <location>
        <begin position="53"/>
        <end position="77"/>
    </location>
</feature>
<evidence type="ECO:0000256" key="3">
    <source>
        <dbReference type="ARBA" id="ARBA00022475"/>
    </source>
</evidence>
<keyword evidence="10" id="KW-1185">Reference proteome</keyword>
<evidence type="ECO:0000259" key="8">
    <source>
        <dbReference type="PROSITE" id="PS50850"/>
    </source>
</evidence>
<name>A0ABW5WAP4_9PSEU</name>
<keyword evidence="6 7" id="KW-0472">Membrane</keyword>
<feature type="transmembrane region" description="Helical" evidence="7">
    <location>
        <begin position="373"/>
        <end position="394"/>
    </location>
</feature>
<feature type="transmembrane region" description="Helical" evidence="7">
    <location>
        <begin position="154"/>
        <end position="179"/>
    </location>
</feature>
<dbReference type="Pfam" id="PF07690">
    <property type="entry name" value="MFS_1"/>
    <property type="match status" value="1"/>
</dbReference>
<evidence type="ECO:0000256" key="2">
    <source>
        <dbReference type="ARBA" id="ARBA00022448"/>
    </source>
</evidence>
<evidence type="ECO:0000256" key="7">
    <source>
        <dbReference type="SAM" id="Phobius"/>
    </source>
</evidence>
<feature type="transmembrane region" description="Helical" evidence="7">
    <location>
        <begin position="400"/>
        <end position="420"/>
    </location>
</feature>
<feature type="transmembrane region" description="Helical" evidence="7">
    <location>
        <begin position="89"/>
        <end position="107"/>
    </location>
</feature>
<proteinExistence type="predicted"/>
<gene>
    <name evidence="9" type="ORF">ACFS2C_14695</name>
</gene>
<feature type="transmembrane region" description="Helical" evidence="7">
    <location>
        <begin position="243"/>
        <end position="267"/>
    </location>
</feature>
<dbReference type="EMBL" id="JBHUOF010000019">
    <property type="protein sequence ID" value="MFD2800640.1"/>
    <property type="molecule type" value="Genomic_DNA"/>
</dbReference>
<evidence type="ECO:0000313" key="10">
    <source>
        <dbReference type="Proteomes" id="UP001597478"/>
    </source>
</evidence>
<sequence>MSRDTDSTAHHGMRKVVFASTIGTTVEWYDFFLYGSVAALVFNKIFFPSFDPLVGTLLALAGYAVGFIARPLGGLVFGHFGDILGRKKMLVVSLVLMGAATVAIGLVPSYDSIGIAAPIILVCLRLLQGFAVGGEWGGAVLMLSERGDGRRRGFWAAWAQSGLALGQALSVAVLAIFAVTMADATFEAWGWRIPFLVSGVLVVVGLWVRLSIAESEVFLRAQRKGRPRRTPLIEVLKHYKRELLVAMGARFCENIAGYVFTVFVLTYATSHAGFDRSDALLAVFVAALVQFAGIIGWGHLSDRLGRRPVILFGAVALGVWSFIAFPLIDTGSTVLLIVAASVGLLLHAASFGPQGAFFSELFGTSVRYSGASIGAQFASIFAGSVAPLISVALLDAFGSSVPISVYIAVGAIVTILAVALSKETVNRDLNFDTDSDLRSGSPAPVSAHEVDDT</sequence>
<dbReference type="SUPFAM" id="SSF103473">
    <property type="entry name" value="MFS general substrate transporter"/>
    <property type="match status" value="1"/>
</dbReference>
<dbReference type="InterPro" id="IPR020846">
    <property type="entry name" value="MFS_dom"/>
</dbReference>
<keyword evidence="5 7" id="KW-1133">Transmembrane helix</keyword>
<evidence type="ECO:0000256" key="4">
    <source>
        <dbReference type="ARBA" id="ARBA00022692"/>
    </source>
</evidence>
<dbReference type="Proteomes" id="UP001597478">
    <property type="component" value="Unassembled WGS sequence"/>
</dbReference>
<evidence type="ECO:0000256" key="1">
    <source>
        <dbReference type="ARBA" id="ARBA00004651"/>
    </source>
</evidence>
<evidence type="ECO:0000313" key="9">
    <source>
        <dbReference type="EMBL" id="MFD2800640.1"/>
    </source>
</evidence>
<feature type="domain" description="Major facilitator superfamily (MFS) profile" evidence="8">
    <location>
        <begin position="16"/>
        <end position="425"/>
    </location>
</feature>
<dbReference type="InterPro" id="IPR011701">
    <property type="entry name" value="MFS"/>
</dbReference>
<feature type="transmembrane region" description="Helical" evidence="7">
    <location>
        <begin position="28"/>
        <end position="47"/>
    </location>
</feature>
<dbReference type="PROSITE" id="PS50850">
    <property type="entry name" value="MFS"/>
    <property type="match status" value="1"/>
</dbReference>
<dbReference type="PANTHER" id="PTHR43045">
    <property type="entry name" value="SHIKIMATE TRANSPORTER"/>
    <property type="match status" value="1"/>
</dbReference>
<dbReference type="CDD" id="cd17369">
    <property type="entry name" value="MFS_ShiA_like"/>
    <property type="match status" value="1"/>
</dbReference>
<keyword evidence="3" id="KW-1003">Cell membrane</keyword>
<keyword evidence="4 7" id="KW-0812">Transmembrane</keyword>
<reference evidence="10" key="1">
    <citation type="journal article" date="2019" name="Int. J. Syst. Evol. Microbiol.">
        <title>The Global Catalogue of Microorganisms (GCM) 10K type strain sequencing project: providing services to taxonomists for standard genome sequencing and annotation.</title>
        <authorList>
            <consortium name="The Broad Institute Genomics Platform"/>
            <consortium name="The Broad Institute Genome Sequencing Center for Infectious Disease"/>
            <person name="Wu L."/>
            <person name="Ma J."/>
        </authorList>
    </citation>
    <scope>NUCLEOTIDE SEQUENCE [LARGE SCALE GENOMIC DNA]</scope>
    <source>
        <strain evidence="10">IBRC-M 10906</strain>
    </source>
</reference>
<feature type="transmembrane region" description="Helical" evidence="7">
    <location>
        <begin position="113"/>
        <end position="133"/>
    </location>
</feature>
<keyword evidence="2" id="KW-0813">Transport</keyword>
<comment type="subcellular location">
    <subcellularLocation>
        <location evidence="1">Cell membrane</location>
        <topology evidence="1">Multi-pass membrane protein</topology>
    </subcellularLocation>
</comment>
<protein>
    <submittedName>
        <fullName evidence="9">MFS transporter</fullName>
    </submittedName>
</protein>
<feature type="transmembrane region" description="Helical" evidence="7">
    <location>
        <begin position="191"/>
        <end position="210"/>
    </location>
</feature>
<evidence type="ECO:0000256" key="6">
    <source>
        <dbReference type="ARBA" id="ARBA00023136"/>
    </source>
</evidence>
<dbReference type="PANTHER" id="PTHR43045:SF1">
    <property type="entry name" value="SHIKIMATE TRANSPORTER"/>
    <property type="match status" value="1"/>
</dbReference>